<dbReference type="Gene3D" id="3.10.580.10">
    <property type="entry name" value="CBS-domain"/>
    <property type="match status" value="1"/>
</dbReference>
<name>A0ABU3KK72_9BURK</name>
<dbReference type="Pfam" id="PF00571">
    <property type="entry name" value="CBS"/>
    <property type="match status" value="2"/>
</dbReference>
<accession>A0ABU3KK72</accession>
<evidence type="ECO:0000313" key="5">
    <source>
        <dbReference type="Proteomes" id="UP001321700"/>
    </source>
</evidence>
<dbReference type="Proteomes" id="UP001321700">
    <property type="component" value="Unassembled WGS sequence"/>
</dbReference>
<keyword evidence="1 2" id="KW-0129">CBS domain</keyword>
<dbReference type="PROSITE" id="PS51371">
    <property type="entry name" value="CBS"/>
    <property type="match status" value="2"/>
</dbReference>
<dbReference type="InterPro" id="IPR051257">
    <property type="entry name" value="Diverse_CBS-Domain"/>
</dbReference>
<evidence type="ECO:0000259" key="3">
    <source>
        <dbReference type="PROSITE" id="PS51371"/>
    </source>
</evidence>
<keyword evidence="5" id="KW-1185">Reference proteome</keyword>
<gene>
    <name evidence="4" type="ORF">RAE19_05260</name>
</gene>
<dbReference type="SUPFAM" id="SSF54631">
    <property type="entry name" value="CBS-domain pair"/>
    <property type="match status" value="1"/>
</dbReference>
<evidence type="ECO:0000256" key="2">
    <source>
        <dbReference type="PROSITE-ProRule" id="PRU00703"/>
    </source>
</evidence>
<feature type="domain" description="CBS" evidence="3">
    <location>
        <begin position="168"/>
        <end position="226"/>
    </location>
</feature>
<dbReference type="EMBL" id="JAVBIK010000001">
    <property type="protein sequence ID" value="MDT7518146.1"/>
    <property type="molecule type" value="Genomic_DNA"/>
</dbReference>
<proteinExistence type="predicted"/>
<sequence>MFSVYGTAGQIFRGSLEELGKVSGIRRAARTRRIEALGVDAQDHNTRRFADALNTPAYEAPATDIAHRTALAAYGEVRKPAQTRQPLTRVADIMSLEVVTVSDTYTIEDAWALLNQHGIAQAPVVSAEGVLVGLLTRAELTRAEHLPQADAHALVWRAFLAQSVQEVMWTPVPSVAADTDIRRLARVLLDTGLPGLPVVDEEGAVRGFVSRSDILRAVVADPPLDLWT</sequence>
<feature type="domain" description="CBS" evidence="3">
    <location>
        <begin position="94"/>
        <end position="151"/>
    </location>
</feature>
<evidence type="ECO:0000313" key="4">
    <source>
        <dbReference type="EMBL" id="MDT7518146.1"/>
    </source>
</evidence>
<protein>
    <submittedName>
        <fullName evidence="4">CBS domain-containing protein</fullName>
    </submittedName>
</protein>
<organism evidence="4 5">
    <name type="scientific">Rhodoferax potami</name>
    <dbReference type="NCBI Taxonomy" id="3068338"/>
    <lineage>
        <taxon>Bacteria</taxon>
        <taxon>Pseudomonadati</taxon>
        <taxon>Pseudomonadota</taxon>
        <taxon>Betaproteobacteria</taxon>
        <taxon>Burkholderiales</taxon>
        <taxon>Comamonadaceae</taxon>
        <taxon>Rhodoferax</taxon>
    </lineage>
</organism>
<dbReference type="PANTHER" id="PTHR43080:SF26">
    <property type="entry name" value="REGULATORY PROTEIN"/>
    <property type="match status" value="1"/>
</dbReference>
<dbReference type="SMART" id="SM00116">
    <property type="entry name" value="CBS"/>
    <property type="match status" value="2"/>
</dbReference>
<comment type="caution">
    <text evidence="4">The sequence shown here is derived from an EMBL/GenBank/DDBJ whole genome shotgun (WGS) entry which is preliminary data.</text>
</comment>
<dbReference type="RefSeq" id="WP_313873926.1">
    <property type="nucleotide sequence ID" value="NZ_JAVBIK010000001.1"/>
</dbReference>
<dbReference type="InterPro" id="IPR000644">
    <property type="entry name" value="CBS_dom"/>
</dbReference>
<reference evidence="4 5" key="1">
    <citation type="submission" date="2023-08" db="EMBL/GenBank/DDBJ databases">
        <title>Rhodoferax potami sp. nov. and Rhodoferax mekongensis sp. nov., isolated from the Mekong River in Thailand.</title>
        <authorList>
            <person name="Kitikhun S."/>
            <person name="Charoenyingcharoen P."/>
            <person name="Siriarchawattana P."/>
            <person name="Likhitrattanapisal S."/>
            <person name="Nilsakha T."/>
            <person name="Chanpet A."/>
            <person name="Rattanawaree P."/>
            <person name="Ingsriswang S."/>
        </authorList>
    </citation>
    <scope>NUCLEOTIDE SEQUENCE [LARGE SCALE GENOMIC DNA]</scope>
    <source>
        <strain evidence="4 5">TBRC 17660</strain>
    </source>
</reference>
<dbReference type="InterPro" id="IPR046342">
    <property type="entry name" value="CBS_dom_sf"/>
</dbReference>
<dbReference type="PANTHER" id="PTHR43080">
    <property type="entry name" value="CBS DOMAIN-CONTAINING PROTEIN CBSX3, MITOCHONDRIAL"/>
    <property type="match status" value="1"/>
</dbReference>
<evidence type="ECO:0000256" key="1">
    <source>
        <dbReference type="ARBA" id="ARBA00023122"/>
    </source>
</evidence>